<dbReference type="InterPro" id="IPR047575">
    <property type="entry name" value="Sm"/>
</dbReference>
<comment type="function">
    <text evidence="9">Plays role in pre-mRNA splicing as component of the U4/U6-U5 tri-snRNP complex that is involved in spliceosome assembly, and as component of the precatalytic spliceosome (spliceosome B complex). The heptameric LSM2-8 complex binds specifically to the 3'-terminal U-tract of U6 snRNA.</text>
</comment>
<proteinExistence type="inferred from homology"/>
<comment type="subunit">
    <text evidence="9">LSm subunits form a heteromer with a doughnut shape.</text>
</comment>
<dbReference type="SMART" id="SM00651">
    <property type="entry name" value="Sm"/>
    <property type="match status" value="1"/>
</dbReference>
<keyword evidence="8 9" id="KW-0687">Ribonucleoprotein</keyword>
<comment type="subcellular location">
    <subcellularLocation>
        <location evidence="1 9">Nucleus</location>
    </subcellularLocation>
</comment>
<keyword evidence="5 9" id="KW-0694">RNA-binding</keyword>
<evidence type="ECO:0000256" key="1">
    <source>
        <dbReference type="ARBA" id="ARBA00004123"/>
    </source>
</evidence>
<keyword evidence="6 9" id="KW-0508">mRNA splicing</keyword>
<dbReference type="GO" id="GO:0003729">
    <property type="term" value="F:mRNA binding"/>
    <property type="evidence" value="ECO:0007669"/>
    <property type="project" value="TreeGrafter"/>
</dbReference>
<evidence type="ECO:0000256" key="3">
    <source>
        <dbReference type="ARBA" id="ARBA00022664"/>
    </source>
</evidence>
<protein>
    <recommendedName>
        <fullName evidence="9">LSM2-LSM8 complex subunit LSM8</fullName>
    </recommendedName>
</protein>
<dbReference type="GO" id="GO:0005688">
    <property type="term" value="C:U6 snRNP"/>
    <property type="evidence" value="ECO:0007669"/>
    <property type="project" value="UniProtKB-UniRule"/>
</dbReference>
<dbReference type="EMBL" id="AP028212">
    <property type="protein sequence ID" value="BEI88333.1"/>
    <property type="molecule type" value="Genomic_DNA"/>
</dbReference>
<dbReference type="RefSeq" id="XP_060453599.1">
    <property type="nucleotide sequence ID" value="XM_060596625.1"/>
</dbReference>
<dbReference type="CDD" id="cd01727">
    <property type="entry name" value="LSm8"/>
    <property type="match status" value="1"/>
</dbReference>
<dbReference type="InterPro" id="IPR044642">
    <property type="entry name" value="PTHR15588"/>
</dbReference>
<keyword evidence="12" id="KW-1185">Reference proteome</keyword>
<keyword evidence="4 9" id="KW-0747">Spliceosome</keyword>
<dbReference type="GO" id="GO:0071011">
    <property type="term" value="C:precatalytic spliceosome"/>
    <property type="evidence" value="ECO:0007669"/>
    <property type="project" value="TreeGrafter"/>
</dbReference>
<dbReference type="InterPro" id="IPR010920">
    <property type="entry name" value="LSM_dom_sf"/>
</dbReference>
<comment type="similarity">
    <text evidence="2 9">Belongs to the snRNP Sm proteins family.</text>
</comment>
<dbReference type="PROSITE" id="PS52002">
    <property type="entry name" value="SM"/>
    <property type="match status" value="1"/>
</dbReference>
<reference evidence="11" key="1">
    <citation type="journal article" date="2023" name="BMC Genomics">
        <title>Chromosome-level genome assemblies of Cutaneotrichosporon spp. (Trichosporonales, Basidiomycota) reveal imbalanced evolution between nucleotide sequences and chromosome synteny.</title>
        <authorList>
            <person name="Kobayashi Y."/>
            <person name="Kayamori A."/>
            <person name="Aoki K."/>
            <person name="Shiwa Y."/>
            <person name="Matsutani M."/>
            <person name="Fujita N."/>
            <person name="Sugita T."/>
            <person name="Iwasaki W."/>
            <person name="Tanaka N."/>
            <person name="Takashima M."/>
        </authorList>
    </citation>
    <scope>NUCLEOTIDE SEQUENCE</scope>
    <source>
        <strain evidence="11">HIS019</strain>
    </source>
</reference>
<dbReference type="Gene3D" id="2.30.30.100">
    <property type="match status" value="1"/>
</dbReference>
<dbReference type="PANTHER" id="PTHR15588">
    <property type="entry name" value="LSM1"/>
    <property type="match status" value="1"/>
</dbReference>
<feature type="domain" description="Sm" evidence="10">
    <location>
        <begin position="1"/>
        <end position="75"/>
    </location>
</feature>
<dbReference type="AlphaFoldDB" id="A0AA48IEB4"/>
<dbReference type="GeneID" id="85492204"/>
<evidence type="ECO:0000256" key="5">
    <source>
        <dbReference type="ARBA" id="ARBA00022884"/>
    </source>
</evidence>
<evidence type="ECO:0000256" key="6">
    <source>
        <dbReference type="ARBA" id="ARBA00023187"/>
    </source>
</evidence>
<keyword evidence="3 9" id="KW-0507">mRNA processing</keyword>
<dbReference type="KEGG" id="ccac:CcaHIS019_0110510"/>
<evidence type="ECO:0000256" key="2">
    <source>
        <dbReference type="ARBA" id="ARBA00006850"/>
    </source>
</evidence>
<dbReference type="GO" id="GO:0000398">
    <property type="term" value="P:mRNA splicing, via spliceosome"/>
    <property type="evidence" value="ECO:0007669"/>
    <property type="project" value="UniProtKB-UniRule"/>
</dbReference>
<evidence type="ECO:0000256" key="8">
    <source>
        <dbReference type="ARBA" id="ARBA00023274"/>
    </source>
</evidence>
<evidence type="ECO:0000256" key="4">
    <source>
        <dbReference type="ARBA" id="ARBA00022728"/>
    </source>
</evidence>
<dbReference type="SUPFAM" id="SSF50182">
    <property type="entry name" value="Sm-like ribonucleoproteins"/>
    <property type="match status" value="1"/>
</dbReference>
<name>A0AA48IEB4_9TREE</name>
<sequence length="95" mass="10646">MSALDGFRDQLVQVVLFDGRVIVGKLKGNDNHSNIILSDSVEREYAPDRGVEMVPLGLYMIKGDNIVFVGEVDEDKDSSLDYSEIKAEPLREVQF</sequence>
<evidence type="ECO:0000313" key="12">
    <source>
        <dbReference type="Proteomes" id="UP001233271"/>
    </source>
</evidence>
<dbReference type="Pfam" id="PF01423">
    <property type="entry name" value="LSM"/>
    <property type="match status" value="1"/>
</dbReference>
<dbReference type="InterPro" id="IPR034103">
    <property type="entry name" value="Lsm8"/>
</dbReference>
<evidence type="ECO:0000256" key="7">
    <source>
        <dbReference type="ARBA" id="ARBA00023242"/>
    </source>
</evidence>
<dbReference type="PANTHER" id="PTHR15588:SF9">
    <property type="entry name" value="U6 SNRNA-ASSOCIATED SM-LIKE PROTEIN LSM8"/>
    <property type="match status" value="1"/>
</dbReference>
<evidence type="ECO:0000313" key="11">
    <source>
        <dbReference type="EMBL" id="BEI88333.1"/>
    </source>
</evidence>
<organism evidence="11 12">
    <name type="scientific">Cutaneotrichosporon cavernicola</name>
    <dbReference type="NCBI Taxonomy" id="279322"/>
    <lineage>
        <taxon>Eukaryota</taxon>
        <taxon>Fungi</taxon>
        <taxon>Dikarya</taxon>
        <taxon>Basidiomycota</taxon>
        <taxon>Agaricomycotina</taxon>
        <taxon>Tremellomycetes</taxon>
        <taxon>Trichosporonales</taxon>
        <taxon>Trichosporonaceae</taxon>
        <taxon>Cutaneotrichosporon</taxon>
    </lineage>
</organism>
<gene>
    <name evidence="11" type="primary">lsm8</name>
    <name evidence="9" type="synonym">LSM8</name>
    <name evidence="11" type="ORF">CcaverHIS019_0110510</name>
</gene>
<dbReference type="FunFam" id="2.30.30.100:FF:000027">
    <property type="entry name" value="U6 snRNA-associated Sm-like protein LSm8"/>
    <property type="match status" value="1"/>
</dbReference>
<dbReference type="InterPro" id="IPR001163">
    <property type="entry name" value="Sm_dom_euk/arc"/>
</dbReference>
<dbReference type="GO" id="GO:0046540">
    <property type="term" value="C:U4/U6 x U5 tri-snRNP complex"/>
    <property type="evidence" value="ECO:0007669"/>
    <property type="project" value="UniProtKB-UniRule"/>
</dbReference>
<dbReference type="Proteomes" id="UP001233271">
    <property type="component" value="Chromosome 1"/>
</dbReference>
<keyword evidence="7 9" id="KW-0539">Nucleus</keyword>
<evidence type="ECO:0000259" key="10">
    <source>
        <dbReference type="PROSITE" id="PS52002"/>
    </source>
</evidence>
<accession>A0AA48IEB4</accession>
<evidence type="ECO:0000256" key="9">
    <source>
        <dbReference type="RuleBase" id="RU365048"/>
    </source>
</evidence>